<evidence type="ECO:0000256" key="5">
    <source>
        <dbReference type="RuleBase" id="RU003858"/>
    </source>
</evidence>
<dbReference type="SMART" id="SM00503">
    <property type="entry name" value="SynN"/>
    <property type="match status" value="1"/>
</dbReference>
<evidence type="ECO:0000256" key="4">
    <source>
        <dbReference type="ARBA" id="ARBA00022927"/>
    </source>
</evidence>
<dbReference type="PANTHER" id="PTHR19957:SF314">
    <property type="entry name" value="SYNTAXIN-124-RELATED"/>
    <property type="match status" value="1"/>
</dbReference>
<keyword evidence="10" id="KW-1185">Reference proteome</keyword>
<name>A0A7I8JT07_SPIIN</name>
<dbReference type="GO" id="GO:0006887">
    <property type="term" value="P:exocytosis"/>
    <property type="evidence" value="ECO:0007669"/>
    <property type="project" value="TreeGrafter"/>
</dbReference>
<evidence type="ECO:0000256" key="6">
    <source>
        <dbReference type="SAM" id="Coils"/>
    </source>
</evidence>
<dbReference type="GO" id="GO:0012505">
    <property type="term" value="C:endomembrane system"/>
    <property type="evidence" value="ECO:0007669"/>
    <property type="project" value="TreeGrafter"/>
</dbReference>
<dbReference type="EMBL" id="CACRZD030000017">
    <property type="protein sequence ID" value="CAA6672733.1"/>
    <property type="molecule type" value="Genomic_DNA"/>
</dbReference>
<dbReference type="GO" id="GO:0006906">
    <property type="term" value="P:vesicle fusion"/>
    <property type="evidence" value="ECO:0007669"/>
    <property type="project" value="TreeGrafter"/>
</dbReference>
<dbReference type="SMART" id="SM00397">
    <property type="entry name" value="t_SNARE"/>
    <property type="match status" value="1"/>
</dbReference>
<dbReference type="InterPro" id="IPR006011">
    <property type="entry name" value="Syntaxin_N"/>
</dbReference>
<evidence type="ECO:0000256" key="7">
    <source>
        <dbReference type="SAM" id="MobiDB-lite"/>
    </source>
</evidence>
<dbReference type="GO" id="GO:0005886">
    <property type="term" value="C:plasma membrane"/>
    <property type="evidence" value="ECO:0007669"/>
    <property type="project" value="UniProtKB-SubCell"/>
</dbReference>
<comment type="subcellular location">
    <subcellularLocation>
        <location evidence="1">Cell membrane</location>
        <topology evidence="1">Single-pass type IV membrane protein</topology>
    </subcellularLocation>
</comment>
<accession>A0A7I8JT07</accession>
<dbReference type="InterPro" id="IPR045242">
    <property type="entry name" value="Syntaxin"/>
</dbReference>
<dbReference type="SUPFAM" id="SSF47661">
    <property type="entry name" value="t-snare proteins"/>
    <property type="match status" value="1"/>
</dbReference>
<dbReference type="Pfam" id="PF00804">
    <property type="entry name" value="Syntaxin"/>
    <property type="match status" value="1"/>
</dbReference>
<dbReference type="Proteomes" id="UP001189122">
    <property type="component" value="Unassembled WGS sequence"/>
</dbReference>
<evidence type="ECO:0000256" key="2">
    <source>
        <dbReference type="ARBA" id="ARBA00009063"/>
    </source>
</evidence>
<reference evidence="9 10" key="1">
    <citation type="submission" date="2019-12" db="EMBL/GenBank/DDBJ databases">
        <authorList>
            <person name="Scholz U."/>
            <person name="Mascher M."/>
            <person name="Fiebig A."/>
        </authorList>
    </citation>
    <scope>NUCLEOTIDE SEQUENCE</scope>
</reference>
<gene>
    <name evidence="9" type="ORF">SI7747_17019149</name>
</gene>
<dbReference type="CDD" id="cd15848">
    <property type="entry name" value="SNARE_syntaxin1-like"/>
    <property type="match status" value="1"/>
</dbReference>
<dbReference type="PROSITE" id="PS00914">
    <property type="entry name" value="SYNTAXIN"/>
    <property type="match status" value="1"/>
</dbReference>
<dbReference type="FunFam" id="1.20.5.110:FF:000008">
    <property type="entry name" value="Syntaxin 132"/>
    <property type="match status" value="1"/>
</dbReference>
<evidence type="ECO:0000313" key="10">
    <source>
        <dbReference type="Proteomes" id="UP001189122"/>
    </source>
</evidence>
<keyword evidence="6" id="KW-0175">Coiled coil</keyword>
<feature type="coiled-coil region" evidence="6">
    <location>
        <begin position="34"/>
        <end position="71"/>
    </location>
</feature>
<sequence>MNDLFSAGSFKQYTDLKRQAQMDDMEAGAATDDLDKFFEEVEKVKEDLRGLEALHRRLQEANEESRTAHNAAAMKTLRSRMDGDTQKVLRQAKLVKAKLEALDRSNAASRRLPGCGAGSSADRTRTAVVCGLGKKLKVLMDEFQALRGKISTEYADTVRLRYYTVTGGHADEETVERLISTGESETFMQRAIQEQGRGQILDTITEIQERHESVQDIERSLLELHQVFLDMAALVEAQGHQLNDIESHVAHANSFVRRGTGQLETAKEYQKSSRKWTCIAIALGPYSSSSLSSPSSPPSPTSPTWPSTRNGTLEGGRSIPHPHPSSIFPFLCS</sequence>
<evidence type="ECO:0000313" key="9">
    <source>
        <dbReference type="EMBL" id="CAA2633660.1"/>
    </source>
</evidence>
<feature type="domain" description="T-SNARE coiled-coil homology" evidence="8">
    <location>
        <begin position="204"/>
        <end position="266"/>
    </location>
</feature>
<dbReference type="InterPro" id="IPR010989">
    <property type="entry name" value="SNARE"/>
</dbReference>
<dbReference type="GO" id="GO:0006886">
    <property type="term" value="P:intracellular protein transport"/>
    <property type="evidence" value="ECO:0007669"/>
    <property type="project" value="InterPro"/>
</dbReference>
<comment type="similarity">
    <text evidence="2 5">Belongs to the syntaxin family.</text>
</comment>
<keyword evidence="3" id="KW-0813">Transport</keyword>
<dbReference type="PROSITE" id="PS50192">
    <property type="entry name" value="T_SNARE"/>
    <property type="match status" value="1"/>
</dbReference>
<dbReference type="GO" id="GO:0000149">
    <property type="term" value="F:SNARE binding"/>
    <property type="evidence" value="ECO:0007669"/>
    <property type="project" value="TreeGrafter"/>
</dbReference>
<dbReference type="Gene3D" id="1.20.58.70">
    <property type="match status" value="1"/>
</dbReference>
<proteinExistence type="inferred from homology"/>
<dbReference type="InterPro" id="IPR006012">
    <property type="entry name" value="Syntaxin/epimorphin_CS"/>
</dbReference>
<dbReference type="GO" id="GO:0048278">
    <property type="term" value="P:vesicle docking"/>
    <property type="evidence" value="ECO:0007669"/>
    <property type="project" value="TreeGrafter"/>
</dbReference>
<dbReference type="InterPro" id="IPR000727">
    <property type="entry name" value="T_SNARE_dom"/>
</dbReference>
<dbReference type="GO" id="GO:0031201">
    <property type="term" value="C:SNARE complex"/>
    <property type="evidence" value="ECO:0007669"/>
    <property type="project" value="TreeGrafter"/>
</dbReference>
<evidence type="ECO:0000256" key="1">
    <source>
        <dbReference type="ARBA" id="ARBA00004521"/>
    </source>
</evidence>
<dbReference type="CDD" id="cd00179">
    <property type="entry name" value="SynN"/>
    <property type="match status" value="1"/>
</dbReference>
<protein>
    <recommendedName>
        <fullName evidence="8">t-SNARE coiled-coil homology domain-containing protein</fullName>
    </recommendedName>
</protein>
<feature type="region of interest" description="Disordered" evidence="7">
    <location>
        <begin position="287"/>
        <end position="325"/>
    </location>
</feature>
<organism evidence="9">
    <name type="scientific">Spirodela intermedia</name>
    <name type="common">Intermediate duckweed</name>
    <dbReference type="NCBI Taxonomy" id="51605"/>
    <lineage>
        <taxon>Eukaryota</taxon>
        <taxon>Viridiplantae</taxon>
        <taxon>Streptophyta</taxon>
        <taxon>Embryophyta</taxon>
        <taxon>Tracheophyta</taxon>
        <taxon>Spermatophyta</taxon>
        <taxon>Magnoliopsida</taxon>
        <taxon>Liliopsida</taxon>
        <taxon>Araceae</taxon>
        <taxon>Lemnoideae</taxon>
        <taxon>Spirodela</taxon>
    </lineage>
</organism>
<dbReference type="Pfam" id="PF05739">
    <property type="entry name" value="SNARE"/>
    <property type="match status" value="1"/>
</dbReference>
<dbReference type="GO" id="GO:0005484">
    <property type="term" value="F:SNAP receptor activity"/>
    <property type="evidence" value="ECO:0007669"/>
    <property type="project" value="InterPro"/>
</dbReference>
<keyword evidence="4" id="KW-0653">Protein transport</keyword>
<dbReference type="FunFam" id="1.20.58.70:FF:000003">
    <property type="entry name" value="Qa-SNARE, Sso1/Syntaxin1-type, SYP12A-group"/>
    <property type="match status" value="1"/>
</dbReference>
<dbReference type="EMBL" id="LR743604">
    <property type="protein sequence ID" value="CAA2633660.1"/>
    <property type="molecule type" value="Genomic_DNA"/>
</dbReference>
<dbReference type="PANTHER" id="PTHR19957">
    <property type="entry name" value="SYNTAXIN"/>
    <property type="match status" value="1"/>
</dbReference>
<evidence type="ECO:0000259" key="8">
    <source>
        <dbReference type="PROSITE" id="PS50192"/>
    </source>
</evidence>
<evidence type="ECO:0000256" key="3">
    <source>
        <dbReference type="ARBA" id="ARBA00022448"/>
    </source>
</evidence>
<dbReference type="Gene3D" id="1.20.5.110">
    <property type="match status" value="1"/>
</dbReference>
<dbReference type="AlphaFoldDB" id="A0A7I8JT07"/>